<feature type="compositionally biased region" description="Polar residues" evidence="4">
    <location>
        <begin position="374"/>
        <end position="393"/>
    </location>
</feature>
<dbReference type="InterPro" id="IPR001357">
    <property type="entry name" value="BRCT_dom"/>
</dbReference>
<keyword evidence="7" id="KW-1185">Reference proteome</keyword>
<keyword evidence="3" id="KW-0539">Nucleus</keyword>
<proteinExistence type="predicted"/>
<evidence type="ECO:0000256" key="2">
    <source>
        <dbReference type="ARBA" id="ARBA00022763"/>
    </source>
</evidence>
<dbReference type="InterPro" id="IPR051579">
    <property type="entry name" value="DDR_Transcriptional_Reg"/>
</dbReference>
<evidence type="ECO:0000256" key="3">
    <source>
        <dbReference type="ARBA" id="ARBA00023242"/>
    </source>
</evidence>
<evidence type="ECO:0000313" key="6">
    <source>
        <dbReference type="EMBL" id="KAK8926206.1"/>
    </source>
</evidence>
<feature type="domain" description="BRCT" evidence="5">
    <location>
        <begin position="829"/>
        <end position="889"/>
    </location>
</feature>
<gene>
    <name evidence="6" type="ORF">KSP39_PZI018052</name>
</gene>
<dbReference type="PANTHER" id="PTHR23196">
    <property type="entry name" value="PAX TRANSCRIPTION ACTIVATION DOMAIN INTERACTING PROTEIN"/>
    <property type="match status" value="1"/>
</dbReference>
<dbReference type="AlphaFoldDB" id="A0AAP0FZ74"/>
<dbReference type="SUPFAM" id="SSF52113">
    <property type="entry name" value="BRCT domain"/>
    <property type="match status" value="1"/>
</dbReference>
<keyword evidence="2" id="KW-0227">DNA damage</keyword>
<dbReference type="CDD" id="cd17744">
    <property type="entry name" value="BRCT_MDC1_rpt1"/>
    <property type="match status" value="1"/>
</dbReference>
<feature type="compositionally biased region" description="Basic residues" evidence="4">
    <location>
        <begin position="352"/>
        <end position="362"/>
    </location>
</feature>
<dbReference type="Pfam" id="PF16770">
    <property type="entry name" value="RTT107_BRCT_5"/>
    <property type="match status" value="1"/>
</dbReference>
<feature type="region of interest" description="Disordered" evidence="4">
    <location>
        <begin position="568"/>
        <end position="596"/>
    </location>
</feature>
<evidence type="ECO:0000256" key="1">
    <source>
        <dbReference type="ARBA" id="ARBA00004123"/>
    </source>
</evidence>
<feature type="region of interest" description="Disordered" evidence="4">
    <location>
        <begin position="352"/>
        <end position="400"/>
    </location>
</feature>
<name>A0AAP0FZ74_9ASPA</name>
<organism evidence="6 7">
    <name type="scientific">Platanthera zijinensis</name>
    <dbReference type="NCBI Taxonomy" id="2320716"/>
    <lineage>
        <taxon>Eukaryota</taxon>
        <taxon>Viridiplantae</taxon>
        <taxon>Streptophyta</taxon>
        <taxon>Embryophyta</taxon>
        <taxon>Tracheophyta</taxon>
        <taxon>Spermatophyta</taxon>
        <taxon>Magnoliopsida</taxon>
        <taxon>Liliopsida</taxon>
        <taxon>Asparagales</taxon>
        <taxon>Orchidaceae</taxon>
        <taxon>Orchidoideae</taxon>
        <taxon>Orchideae</taxon>
        <taxon>Orchidinae</taxon>
        <taxon>Platanthera</taxon>
    </lineage>
</organism>
<dbReference type="Gene3D" id="3.40.50.10190">
    <property type="entry name" value="BRCT domain"/>
    <property type="match status" value="2"/>
</dbReference>
<evidence type="ECO:0000259" key="5">
    <source>
        <dbReference type="PROSITE" id="PS50172"/>
    </source>
</evidence>
<dbReference type="GO" id="GO:0006974">
    <property type="term" value="P:DNA damage response"/>
    <property type="evidence" value="ECO:0007669"/>
    <property type="project" value="UniProtKB-KW"/>
</dbReference>
<dbReference type="EMBL" id="JBBWWQ010000016">
    <property type="protein sequence ID" value="KAK8926206.1"/>
    <property type="molecule type" value="Genomic_DNA"/>
</dbReference>
<dbReference type="PROSITE" id="PS50172">
    <property type="entry name" value="BRCT"/>
    <property type="match status" value="1"/>
</dbReference>
<accession>A0AAP0FZ74</accession>
<dbReference type="InterPro" id="IPR036420">
    <property type="entry name" value="BRCT_dom_sf"/>
</dbReference>
<reference evidence="6 7" key="1">
    <citation type="journal article" date="2022" name="Nat. Plants">
        <title>Genomes of leafy and leafless Platanthera orchids illuminate the evolution of mycoheterotrophy.</title>
        <authorList>
            <person name="Li M.H."/>
            <person name="Liu K.W."/>
            <person name="Li Z."/>
            <person name="Lu H.C."/>
            <person name="Ye Q.L."/>
            <person name="Zhang D."/>
            <person name="Wang J.Y."/>
            <person name="Li Y.F."/>
            <person name="Zhong Z.M."/>
            <person name="Liu X."/>
            <person name="Yu X."/>
            <person name="Liu D.K."/>
            <person name="Tu X.D."/>
            <person name="Liu B."/>
            <person name="Hao Y."/>
            <person name="Liao X.Y."/>
            <person name="Jiang Y.T."/>
            <person name="Sun W.H."/>
            <person name="Chen J."/>
            <person name="Chen Y.Q."/>
            <person name="Ai Y."/>
            <person name="Zhai J.W."/>
            <person name="Wu S.S."/>
            <person name="Zhou Z."/>
            <person name="Hsiao Y.Y."/>
            <person name="Wu W.L."/>
            <person name="Chen Y.Y."/>
            <person name="Lin Y.F."/>
            <person name="Hsu J.L."/>
            <person name="Li C.Y."/>
            <person name="Wang Z.W."/>
            <person name="Zhao X."/>
            <person name="Zhong W.Y."/>
            <person name="Ma X.K."/>
            <person name="Ma L."/>
            <person name="Huang J."/>
            <person name="Chen G.Z."/>
            <person name="Huang M.Z."/>
            <person name="Huang L."/>
            <person name="Peng D.H."/>
            <person name="Luo Y.B."/>
            <person name="Zou S.Q."/>
            <person name="Chen S.P."/>
            <person name="Lan S."/>
            <person name="Tsai W.C."/>
            <person name="Van de Peer Y."/>
            <person name="Liu Z.J."/>
        </authorList>
    </citation>
    <scope>NUCLEOTIDE SEQUENCE [LARGE SCALE GENOMIC DNA]</scope>
    <source>
        <strain evidence="6">Lor287</strain>
    </source>
</reference>
<dbReference type="Pfam" id="PF16589">
    <property type="entry name" value="BRCT_2"/>
    <property type="match status" value="1"/>
</dbReference>
<dbReference type="PANTHER" id="PTHR23196:SF1">
    <property type="entry name" value="PAX-INTERACTING PROTEIN 1"/>
    <property type="match status" value="1"/>
</dbReference>
<dbReference type="GO" id="GO:0005634">
    <property type="term" value="C:nucleus"/>
    <property type="evidence" value="ECO:0007669"/>
    <property type="project" value="UniProtKB-SubCell"/>
</dbReference>
<sequence>MTCTPVGNKSESSNLAERNFNEYNQDKVNNIHTGLKTRLMETMPCTVSELNIFGTKKDEIVLDHDTENPFRCVESYNIDSFMVQEKETTIRSEINNGKWSPQCPLGRNEAAVSYISSQEPGVQSQATALGVVDKFLSVIDAGLSQDTNNVSADIVISPPIANVKRAQTSVVKSKKYTARNIHAYDWIDSIEDEGGELFSRREYSSFDHKGNKNRFCNIHSGVIRRGSEMFRDADNKSSYGGDTSRACQKLARLACFGSKPKPSSKTRSKKIHFNETEELANTEKIGQLKKIDDHTTDEGIHDVVPATKITAEAIQALCHSSPLNLEQINLQSKSGKLAGISKNIIKPSRIRSRNTPTRKRSKMSQESGGIMARSKQQINNTTKSRTSCNSSRKSFSKLGMRVVSEESRMEIAPKMTKKKLNENCKGVISLSIGDSAASLVKKTVKKTIDKEVEKPLVGEKFIVGTSQVYTSPVAHRTRNSTSKLLDFNKRLSNNNSEDTSGIKFCGPRTAGPENDLALNASVAPKVDKNVCDVSLNATVNRDYGFSGLADAFEMDRVHVEGIGVSHDKDAYREPKRRKNNIDSENQINDSKMDNHSKSVDVIAPRDVKLPVQRKKHRVFIRSIADILDTVKRRRRSVTSSNKFESDGLTSNVGKMPFASHKSTRSSLLSDILKPYLSNDSHFKSHVKPSSDGITYAYSVCSVKQVVHLDNPEKSKESAEIRLFPEVAKEYIKPEGSLDAISQPSLTCSPTIGINAVSPVCISQDISKISAHKSLSRSSLTRELIRLEATSTSPSKFNDMRRKKDMGSFQICFSNHLSQDVIKQQKKILARLEIKVVSSASEATHFVTDKFVRTRNMLEAMAMGKPVVTPMWLESCGQASCYIDERNYILRDAKKEKEIGFSMPVSLARACQHPLLQGKMLFITKNTKPNQELISSLVTTAGGQLLKRITRSMTKDGKVPENLLIVAGEEDFAVCAPLLEKGAAVFSSELLLNGIVVQKLEYERHQLFLDGESKL</sequence>
<comment type="subcellular location">
    <subcellularLocation>
        <location evidence="1">Nucleus</location>
    </subcellularLocation>
</comment>
<protein>
    <recommendedName>
        <fullName evidence="5">BRCT domain-containing protein</fullName>
    </recommendedName>
</protein>
<comment type="caution">
    <text evidence="6">The sequence shown here is derived from an EMBL/GenBank/DDBJ whole genome shotgun (WGS) entry which is preliminary data.</text>
</comment>
<dbReference type="CDD" id="cd18432">
    <property type="entry name" value="BRCT_PAXIP1_rpt6_like"/>
    <property type="match status" value="1"/>
</dbReference>
<evidence type="ECO:0000256" key="4">
    <source>
        <dbReference type="SAM" id="MobiDB-lite"/>
    </source>
</evidence>
<dbReference type="Proteomes" id="UP001418222">
    <property type="component" value="Unassembled WGS sequence"/>
</dbReference>
<evidence type="ECO:0000313" key="7">
    <source>
        <dbReference type="Proteomes" id="UP001418222"/>
    </source>
</evidence>